<protein>
    <submittedName>
        <fullName evidence="1">Glycerol-3-phosphate responsive antiterminator</fullName>
    </submittedName>
</protein>
<dbReference type="EMBL" id="JAOVQM010000008">
    <property type="protein sequence ID" value="MCV2232704.1"/>
    <property type="molecule type" value="Genomic_DNA"/>
</dbReference>
<comment type="caution">
    <text evidence="1">The sequence shown here is derived from an EMBL/GenBank/DDBJ whole genome shotgun (WGS) entry which is preliminary data.</text>
</comment>
<evidence type="ECO:0000313" key="2">
    <source>
        <dbReference type="Proteomes" id="UP001177160"/>
    </source>
</evidence>
<dbReference type="Proteomes" id="UP001177160">
    <property type="component" value="Unassembled WGS sequence"/>
</dbReference>
<dbReference type="PANTHER" id="PTHR35787:SF1">
    <property type="entry name" value="GLYCEROL UPTAKE OPERON ANTITERMINATOR REGULATORY PROTEIN"/>
    <property type="match status" value="1"/>
</dbReference>
<dbReference type="PIRSF" id="PIRSF016897">
    <property type="entry name" value="GlpP"/>
    <property type="match status" value="1"/>
</dbReference>
<evidence type="ECO:0000313" key="1">
    <source>
        <dbReference type="EMBL" id="MCV2232704.1"/>
    </source>
</evidence>
<reference evidence="1" key="1">
    <citation type="submission" date="2022-09" db="EMBL/GenBank/DDBJ databases">
        <title>Novel Mycoplasma species identified in domestic and wild animals.</title>
        <authorList>
            <person name="Volokhov D.V."/>
            <person name="Furtak V.A."/>
            <person name="Zagorodnyaya T.A."/>
        </authorList>
    </citation>
    <scope>NUCLEOTIDE SEQUENCE</scope>
    <source>
        <strain evidence="1">Oakley</strain>
    </source>
</reference>
<dbReference type="Pfam" id="PF04309">
    <property type="entry name" value="G3P_antiterm"/>
    <property type="match status" value="1"/>
</dbReference>
<dbReference type="InterPro" id="IPR013785">
    <property type="entry name" value="Aldolase_TIM"/>
</dbReference>
<dbReference type="SUPFAM" id="SSF110391">
    <property type="entry name" value="GlpP-like"/>
    <property type="match status" value="1"/>
</dbReference>
<dbReference type="PANTHER" id="PTHR35787">
    <property type="entry name" value="GLYCEROL UPTAKE OPERON ANTITERMINATOR REGULATORY PROTEIN"/>
    <property type="match status" value="1"/>
</dbReference>
<name>A0ABT2Y7I4_9MOLU</name>
<dbReference type="RefSeq" id="WP_263608893.1">
    <property type="nucleotide sequence ID" value="NZ_JAOVQM010000008.1"/>
</dbReference>
<proteinExistence type="predicted"/>
<accession>A0ABT2Y7I4</accession>
<organism evidence="1 2">
    <name type="scientific">Paracholeplasma manati</name>
    <dbReference type="NCBI Taxonomy" id="591373"/>
    <lineage>
        <taxon>Bacteria</taxon>
        <taxon>Bacillati</taxon>
        <taxon>Mycoplasmatota</taxon>
        <taxon>Mollicutes</taxon>
        <taxon>Acholeplasmatales</taxon>
        <taxon>Acholeplasmataceae</taxon>
        <taxon>Paracholeplasma</taxon>
    </lineage>
</organism>
<dbReference type="Gene3D" id="3.20.20.70">
    <property type="entry name" value="Aldolase class I"/>
    <property type="match status" value="1"/>
</dbReference>
<keyword evidence="2" id="KW-1185">Reference proteome</keyword>
<gene>
    <name evidence="1" type="ORF">N7548_07720</name>
</gene>
<sequence length="180" mass="20221">MLGNQRIIPAISNHQELRLFLQTNLTYGILMNFQLAQLPDLVLEMKNKDKKVLIHSELIKGLTSDEYGAIYLIQTLKVDGIISSKPKVIEVCKKRKVIGILRFFLKDSISLEQSLEVASKTNPDYLEVLPALCTDIIPEIKQRIHCDIMMGGLIRTKDQIATCLLAGAVGVTTSNPQFWI</sequence>
<dbReference type="InterPro" id="IPR006699">
    <property type="entry name" value="GlpP"/>
</dbReference>